<evidence type="ECO:0000256" key="13">
    <source>
        <dbReference type="HAMAP-Rule" id="MF_00356"/>
    </source>
</evidence>
<dbReference type="InterPro" id="IPR004805">
    <property type="entry name" value="DnaE2/DnaE/PolC"/>
</dbReference>
<evidence type="ECO:0000256" key="10">
    <source>
        <dbReference type="ARBA" id="ARBA00022932"/>
    </source>
</evidence>
<dbReference type="CDD" id="cd07435">
    <property type="entry name" value="PHP_PolIIIA_POLC"/>
    <property type="match status" value="1"/>
</dbReference>
<dbReference type="RefSeq" id="WP_083436709.1">
    <property type="nucleotide sequence ID" value="NZ_LGTE01000001.1"/>
</dbReference>
<keyword evidence="3 13" id="KW-0963">Cytoplasm</keyword>
<dbReference type="CDD" id="cd06127">
    <property type="entry name" value="DEDDh"/>
    <property type="match status" value="1"/>
</dbReference>
<dbReference type="InterPro" id="IPR028112">
    <property type="entry name" value="DNA_PolC-type_N_I"/>
</dbReference>
<dbReference type="Pfam" id="PF01336">
    <property type="entry name" value="tRNA_anti-codon"/>
    <property type="match status" value="1"/>
</dbReference>
<dbReference type="Gene3D" id="1.10.150.870">
    <property type="match status" value="1"/>
</dbReference>
<dbReference type="Gene3D" id="6.10.140.1510">
    <property type="match status" value="1"/>
</dbReference>
<dbReference type="Pfam" id="PF07733">
    <property type="entry name" value="DNA_pol3_alpha"/>
    <property type="match status" value="1"/>
</dbReference>
<dbReference type="Gene3D" id="3.30.420.10">
    <property type="entry name" value="Ribonuclease H-like superfamily/Ribonuclease H"/>
    <property type="match status" value="1"/>
</dbReference>
<feature type="domain" description="Polymerase/histidinol phosphatase N-terminal" evidence="15">
    <location>
        <begin position="344"/>
        <end position="411"/>
    </location>
</feature>
<organism evidence="16 17">
    <name type="scientific">Thermincola ferriacetica</name>
    <dbReference type="NCBI Taxonomy" id="281456"/>
    <lineage>
        <taxon>Bacteria</taxon>
        <taxon>Bacillati</taxon>
        <taxon>Bacillota</taxon>
        <taxon>Clostridia</taxon>
        <taxon>Eubacteriales</taxon>
        <taxon>Thermincolaceae</taxon>
        <taxon>Thermincola</taxon>
    </lineage>
</organism>
<dbReference type="SMART" id="SM00481">
    <property type="entry name" value="POLIIIAc"/>
    <property type="match status" value="1"/>
</dbReference>
<dbReference type="Gene3D" id="2.40.50.140">
    <property type="entry name" value="Nucleic acid-binding proteins"/>
    <property type="match status" value="1"/>
</dbReference>
<dbReference type="SUPFAM" id="SSF50249">
    <property type="entry name" value="Nucleic acid-binding proteins"/>
    <property type="match status" value="1"/>
</dbReference>
<keyword evidence="9 13" id="KW-0269">Exonuclease</keyword>
<name>A0A0L6W6U8_9FIRM</name>
<keyword evidence="7 13" id="KW-0540">Nuclease</keyword>
<dbReference type="InterPro" id="IPR024754">
    <property type="entry name" value="DNA_PolC-like_N_II"/>
</dbReference>
<accession>A0A0L6W6U8</accession>
<proteinExistence type="inferred from homology"/>
<dbReference type="InterPro" id="IPR044923">
    <property type="entry name" value="PolC_middle_finger_sf"/>
</dbReference>
<dbReference type="Proteomes" id="UP000037175">
    <property type="component" value="Unassembled WGS sequence"/>
</dbReference>
<evidence type="ECO:0000256" key="1">
    <source>
        <dbReference type="ARBA" id="ARBA00003452"/>
    </source>
</evidence>
<evidence type="ECO:0000256" key="3">
    <source>
        <dbReference type="ARBA" id="ARBA00022490"/>
    </source>
</evidence>
<keyword evidence="8 13" id="KW-0378">Hydrolase</keyword>
<dbReference type="InterPro" id="IPR013520">
    <property type="entry name" value="Ribonucl_H"/>
</dbReference>
<evidence type="ECO:0000313" key="16">
    <source>
        <dbReference type="EMBL" id="KNZ71245.1"/>
    </source>
</evidence>
<feature type="domain" description="Exonuclease" evidence="14">
    <location>
        <begin position="429"/>
        <end position="595"/>
    </location>
</feature>
<comment type="subcellular location">
    <subcellularLocation>
        <location evidence="2 13">Cytoplasm</location>
    </subcellularLocation>
</comment>
<sequence>MPTGRVHGVKRTQAKNLFDFIAEADLPDEVKKVLLQASVAKVEISNAKKMWRIHLTLPEIVETKHLKVLEQLIAREIPQLSKVEFAISFNLPVRDLKSLMQQYWSPMVEEITDRHPILNGWLREARWEVDDDLLRIFVGGQVGLEICEQKKIGYTIAANILKKFGLEVKVSLELDNDADPLPQDWLEEEETLKARFREQIKILAFAEKNEKMSGDNEKKPAASGEILFGKAIRGEPIPIKDIQDEEKNVVIVGRVFNLETRELRSGRRLVTFDITDLTDSITVKCFEDEKSGQFLGDVLKKNMWVKLQGTVQYDRYSHELILLVRDVNKAEAVVRMDNAEEKRVELHLHTKMSAMDGLTDVKDLVTRLGEWGHAAVAITDHGVVQAFPEAYEAAQKSNVKIIYGIEAYLIEDGAPIIINPREEAVKDATYVVFDLETTGFSPVTDEIIEIGAVKIHGNKILDRFSAFVCPVREIPPEVQELTGITNNMVSDAPPIAEVLPKFIDFVGDAVLVAHNAQFDTGFLRANMEKILNRTLAQPVLDTLGLARGLFPDMKNHKLKTLAKEFNVKLESHHRAVDDAEATAQLLIKFLERLVEHNIDTLGQINSLIGNINIDQLRSHHVIILVKNQQGLKNLYQLVTDSHLKYYHRHPRIPKSELIKKREGLIIGSACEAGELFRALLDNAPQERLEEIAGFYDYLEIQPVGNNEFLLREGRVNSYDELRELNRKIFELGRKIGRPVVATGDVHFLDPEDAVYRAVLLAGKGFEDADNQAPLYLKTTEEMLEEFSYLGLENAREVVIENPVRIAESIDSIKPMPDDFFPPKIEGAEEQIIELTISTAKKIYGDPLPDIVQQRVDKELNSIITNGFAVLYLIAHKLVKKSNEDGYLVGSRGSVGSSFVATMTGITEVNPLPPHYVCRNCKYSEFVTDGSYGSGADMPDKDCPVCGKPLKKDGHDIPFEVFLGFKGDKVPDIDLNFSGEYQPRAHKFTEELFGKGYVFRAGTTGTIADKTAFGFVKNYLEERKIIKRNAEITRLASGCTGVKRTTGQHPGGVMVVPRDMDVHDFTPLQFPADDKTSGVITTHFDYHSISGRIVKLDILGHDDPTVIKMLEDLTGVDAKTIPLDEPRVLQLFSGTESLGVTPDDIRSNVGTYGIPEFGTKFVRQMLEDTRPKTFSELVRISGFSHGTDVWLNNAQDLIRSGTCTLSEAISTRDDIMVYLIYKGLEPSRAFKIMEGVRKGKGVKPEDEEYMRENNVPEWYIDSCKKIKYMFPKAHAVAYVMMAFRIAYFKVYYPEAFYATYFTVRADEFDADIICRGKEAVLNKIREIENKGNEASAKEKNLLTILEVALEMYVRGIKIRPVSLVESTATRFLITEDGLLPPFAALQGVGEAAARSIERARDEAKFTSIEDLRTRARISKTVVEVLQNHGCLRNLPETDQLALF</sequence>
<dbReference type="Gene3D" id="1.10.150.700">
    <property type="entry name" value="PolC, middle finger domain"/>
    <property type="match status" value="1"/>
</dbReference>
<evidence type="ECO:0000256" key="12">
    <source>
        <dbReference type="ARBA" id="ARBA00049244"/>
    </source>
</evidence>
<comment type="similarity">
    <text evidence="13">Belongs to the DNA polymerase type-C family. PolC subfamily.</text>
</comment>
<dbReference type="EMBL" id="LGTE01000001">
    <property type="protein sequence ID" value="KNZ71245.1"/>
    <property type="molecule type" value="Genomic_DNA"/>
</dbReference>
<comment type="function">
    <text evidence="1 13">Required for replicative DNA synthesis. This DNA polymerase also exhibits 3' to 5' exonuclease activity.</text>
</comment>
<evidence type="ECO:0000256" key="6">
    <source>
        <dbReference type="ARBA" id="ARBA00022705"/>
    </source>
</evidence>
<evidence type="ECO:0000256" key="9">
    <source>
        <dbReference type="ARBA" id="ARBA00022839"/>
    </source>
</evidence>
<evidence type="ECO:0000256" key="5">
    <source>
        <dbReference type="ARBA" id="ARBA00022695"/>
    </source>
</evidence>
<dbReference type="InterPro" id="IPR011708">
    <property type="entry name" value="DNA_pol3_alpha_NTPase_dom"/>
</dbReference>
<comment type="function">
    <text evidence="11">DNA polymerase III is a complex, multichain enzyme responsible for most of the replicative synthesis in bacteria. This DNA polymerase also exhibits 3' to 5' exonuclease activity. The alpha chain is the DNA polymerase.</text>
</comment>
<dbReference type="InterPro" id="IPR003141">
    <property type="entry name" value="Pol/His_phosphatase_N"/>
</dbReference>
<dbReference type="NCBIfam" id="TIGR01405">
    <property type="entry name" value="polC_Gram_pos"/>
    <property type="match status" value="1"/>
</dbReference>
<dbReference type="PATRIC" id="fig|281456.6.peg.340"/>
<evidence type="ECO:0000259" key="14">
    <source>
        <dbReference type="SMART" id="SM00479"/>
    </source>
</evidence>
<dbReference type="PANTHER" id="PTHR32294:SF5">
    <property type="entry name" value="DNA POLYMERASE III POLC-TYPE"/>
    <property type="match status" value="1"/>
</dbReference>
<keyword evidence="4 13" id="KW-0808">Transferase</keyword>
<dbReference type="EC" id="2.7.7.7" evidence="13"/>
<gene>
    <name evidence="13" type="primary">polC</name>
    <name evidence="16" type="ORF">Tfer_0324</name>
</gene>
<dbReference type="HAMAP" id="MF_00356">
    <property type="entry name" value="DNApol_PolC"/>
    <property type="match status" value="1"/>
</dbReference>
<dbReference type="Pfam" id="PF02811">
    <property type="entry name" value="PHP"/>
    <property type="match status" value="1"/>
</dbReference>
<evidence type="ECO:0000256" key="8">
    <source>
        <dbReference type="ARBA" id="ARBA00022801"/>
    </source>
</evidence>
<evidence type="ECO:0000256" key="2">
    <source>
        <dbReference type="ARBA" id="ARBA00004496"/>
    </source>
</evidence>
<dbReference type="GO" id="GO:0003887">
    <property type="term" value="F:DNA-directed DNA polymerase activity"/>
    <property type="evidence" value="ECO:0007669"/>
    <property type="project" value="UniProtKB-UniRule"/>
</dbReference>
<keyword evidence="5 13" id="KW-0548">Nucleotidyltransferase</keyword>
<dbReference type="GO" id="GO:0005737">
    <property type="term" value="C:cytoplasm"/>
    <property type="evidence" value="ECO:0007669"/>
    <property type="project" value="UniProtKB-SubCell"/>
</dbReference>
<dbReference type="InterPro" id="IPR006054">
    <property type="entry name" value="DnaQ"/>
</dbReference>
<dbReference type="InterPro" id="IPR004365">
    <property type="entry name" value="NA-bd_OB_tRNA"/>
</dbReference>
<protein>
    <recommendedName>
        <fullName evidence="13">DNA polymerase III PolC-type</fullName>
        <shortName evidence="13">PolIII</shortName>
        <ecNumber evidence="13">2.7.7.7</ecNumber>
    </recommendedName>
</protein>
<keyword evidence="10 13" id="KW-0239">DNA-directed DNA polymerase</keyword>
<dbReference type="Gene3D" id="3.30.1900.20">
    <property type="match status" value="2"/>
</dbReference>
<comment type="caution">
    <text evidence="16">The sequence shown here is derived from an EMBL/GenBank/DDBJ whole genome shotgun (WGS) entry which is preliminary data.</text>
</comment>
<dbReference type="SMART" id="SM00479">
    <property type="entry name" value="EXOIII"/>
    <property type="match status" value="1"/>
</dbReference>
<dbReference type="Pfam" id="PF11490">
    <property type="entry name" value="DNA_pol3_a_NII"/>
    <property type="match status" value="1"/>
</dbReference>
<dbReference type="Pfam" id="PF14480">
    <property type="entry name" value="DNA_pol3_a_NI"/>
    <property type="match status" value="1"/>
</dbReference>
<evidence type="ECO:0000256" key="4">
    <source>
        <dbReference type="ARBA" id="ARBA00022679"/>
    </source>
</evidence>
<dbReference type="GO" id="GO:0003677">
    <property type="term" value="F:DNA binding"/>
    <property type="evidence" value="ECO:0007669"/>
    <property type="project" value="UniProtKB-UniRule"/>
</dbReference>
<dbReference type="SUPFAM" id="SSF53098">
    <property type="entry name" value="Ribonuclease H-like"/>
    <property type="match status" value="1"/>
</dbReference>
<dbReference type="InterPro" id="IPR029460">
    <property type="entry name" value="DNAPol_HHH"/>
</dbReference>
<evidence type="ECO:0000313" key="17">
    <source>
        <dbReference type="Proteomes" id="UP000037175"/>
    </source>
</evidence>
<keyword evidence="17" id="KW-1185">Reference proteome</keyword>
<dbReference type="InterPro" id="IPR012337">
    <property type="entry name" value="RNaseH-like_sf"/>
</dbReference>
<dbReference type="InterPro" id="IPR040982">
    <property type="entry name" value="DNA_pol3_finger"/>
</dbReference>
<dbReference type="FunFam" id="3.30.420.10:FF:000045">
    <property type="entry name" value="3'-5' exonuclease DinG"/>
    <property type="match status" value="1"/>
</dbReference>
<comment type="catalytic activity">
    <reaction evidence="12 13">
        <text>DNA(n) + a 2'-deoxyribonucleoside 5'-triphosphate = DNA(n+1) + diphosphate</text>
        <dbReference type="Rhea" id="RHEA:22508"/>
        <dbReference type="Rhea" id="RHEA-COMP:17339"/>
        <dbReference type="Rhea" id="RHEA-COMP:17340"/>
        <dbReference type="ChEBI" id="CHEBI:33019"/>
        <dbReference type="ChEBI" id="CHEBI:61560"/>
        <dbReference type="ChEBI" id="CHEBI:173112"/>
        <dbReference type="EC" id="2.7.7.7"/>
    </reaction>
</comment>
<dbReference type="GO" id="GO:0008408">
    <property type="term" value="F:3'-5' exonuclease activity"/>
    <property type="evidence" value="ECO:0007669"/>
    <property type="project" value="UniProtKB-UniRule"/>
</dbReference>
<dbReference type="InterPro" id="IPR036397">
    <property type="entry name" value="RNaseH_sf"/>
</dbReference>
<dbReference type="GO" id="GO:0006261">
    <property type="term" value="P:DNA-templated DNA replication"/>
    <property type="evidence" value="ECO:0007669"/>
    <property type="project" value="UniProtKB-UniRule"/>
</dbReference>
<reference evidence="17" key="1">
    <citation type="submission" date="2015-07" db="EMBL/GenBank/DDBJ databases">
        <title>Complete Genome of Thermincola ferriacetica strain Z-0001T.</title>
        <authorList>
            <person name="Lusk B."/>
            <person name="Badalamenti J.P."/>
            <person name="Parameswaran P."/>
            <person name="Bond D.R."/>
            <person name="Torres C.I."/>
        </authorList>
    </citation>
    <scope>NUCLEOTIDE SEQUENCE [LARGE SCALE GENOMIC DNA]</scope>
    <source>
        <strain evidence="17">Z-0001</strain>
    </source>
</reference>
<keyword evidence="6 13" id="KW-0235">DNA replication</keyword>
<dbReference type="InterPro" id="IPR012340">
    <property type="entry name" value="NA-bd_OB-fold"/>
</dbReference>
<dbReference type="Pfam" id="PF14579">
    <property type="entry name" value="HHH_6"/>
    <property type="match status" value="1"/>
</dbReference>
<dbReference type="CDD" id="cd04484">
    <property type="entry name" value="polC_OBF"/>
    <property type="match status" value="1"/>
</dbReference>
<dbReference type="NCBIfam" id="NF001688">
    <property type="entry name" value="PRK00448.1"/>
    <property type="match status" value="1"/>
</dbReference>
<evidence type="ECO:0000256" key="7">
    <source>
        <dbReference type="ARBA" id="ARBA00022722"/>
    </source>
</evidence>
<evidence type="ECO:0000259" key="15">
    <source>
        <dbReference type="SMART" id="SM00481"/>
    </source>
</evidence>
<dbReference type="Pfam" id="PF17657">
    <property type="entry name" value="DNA_pol3_finger"/>
    <property type="match status" value="1"/>
</dbReference>
<dbReference type="PANTHER" id="PTHR32294">
    <property type="entry name" value="DNA POLYMERASE III SUBUNIT ALPHA"/>
    <property type="match status" value="1"/>
</dbReference>
<dbReference type="NCBIfam" id="TIGR00573">
    <property type="entry name" value="dnaq"/>
    <property type="match status" value="1"/>
</dbReference>
<evidence type="ECO:0000256" key="11">
    <source>
        <dbReference type="ARBA" id="ARBA00025611"/>
    </source>
</evidence>
<dbReference type="InterPro" id="IPR006308">
    <property type="entry name" value="Pol_III_a_PolC-type_gram_pos"/>
</dbReference>
<dbReference type="Pfam" id="PF00929">
    <property type="entry name" value="RNase_T"/>
    <property type="match status" value="1"/>
</dbReference>
<dbReference type="InterPro" id="IPR004013">
    <property type="entry name" value="PHP_dom"/>
</dbReference>
<dbReference type="Gene3D" id="3.20.20.140">
    <property type="entry name" value="Metal-dependent hydrolases"/>
    <property type="match status" value="1"/>
</dbReference>